<proteinExistence type="inferred from homology"/>
<organism evidence="12 13">
    <name type="scientific">Pseudonocardia benzenivorans</name>
    <dbReference type="NCBI Taxonomy" id="228005"/>
    <lineage>
        <taxon>Bacteria</taxon>
        <taxon>Bacillati</taxon>
        <taxon>Actinomycetota</taxon>
        <taxon>Actinomycetes</taxon>
        <taxon>Pseudonocardiales</taxon>
        <taxon>Pseudonocardiaceae</taxon>
        <taxon>Pseudonocardia</taxon>
    </lineage>
</organism>
<keyword evidence="6 12" id="KW-0560">Oxidoreductase</keyword>
<name>A0ABW3VIJ1_9PSEU</name>
<evidence type="ECO:0000313" key="12">
    <source>
        <dbReference type="EMBL" id="MFD1235122.1"/>
    </source>
</evidence>
<gene>
    <name evidence="12" type="ORF">ACFQ34_17665</name>
</gene>
<evidence type="ECO:0000313" key="13">
    <source>
        <dbReference type="Proteomes" id="UP001597182"/>
    </source>
</evidence>
<reference evidence="13" key="1">
    <citation type="journal article" date="2019" name="Int. J. Syst. Evol. Microbiol.">
        <title>The Global Catalogue of Microorganisms (GCM) 10K type strain sequencing project: providing services to taxonomists for standard genome sequencing and annotation.</title>
        <authorList>
            <consortium name="The Broad Institute Genomics Platform"/>
            <consortium name="The Broad Institute Genome Sequencing Center for Infectious Disease"/>
            <person name="Wu L."/>
            <person name="Ma J."/>
        </authorList>
    </citation>
    <scope>NUCLEOTIDE SEQUENCE [LARGE SCALE GENOMIC DNA]</scope>
    <source>
        <strain evidence="13">CCUG 49018</strain>
    </source>
</reference>
<keyword evidence="13" id="KW-1185">Reference proteome</keyword>
<dbReference type="PANTHER" id="PTHR11351:SF3">
    <property type="entry name" value="BLL4393 PROTEIN"/>
    <property type="match status" value="1"/>
</dbReference>
<accession>A0ABW3VIJ1</accession>
<dbReference type="Gene3D" id="3.40.50.1820">
    <property type="entry name" value="alpha/beta hydrolase"/>
    <property type="match status" value="1"/>
</dbReference>
<evidence type="ECO:0000256" key="4">
    <source>
        <dbReference type="ARBA" id="ARBA00022832"/>
    </source>
</evidence>
<dbReference type="GO" id="GO:0016491">
    <property type="term" value="F:oxidoreductase activity"/>
    <property type="evidence" value="ECO:0007669"/>
    <property type="project" value="UniProtKB-KW"/>
</dbReference>
<dbReference type="RefSeq" id="WP_346093697.1">
    <property type="nucleotide sequence ID" value="NZ_BAABKS010000080.1"/>
</dbReference>
<feature type="transmembrane region" description="Helical" evidence="10">
    <location>
        <begin position="56"/>
        <end position="78"/>
    </location>
</feature>
<evidence type="ECO:0000256" key="5">
    <source>
        <dbReference type="ARBA" id="ARBA00022989"/>
    </source>
</evidence>
<evidence type="ECO:0000256" key="10">
    <source>
        <dbReference type="SAM" id="Phobius"/>
    </source>
</evidence>
<comment type="caution">
    <text evidence="12">The sequence shown here is derived from an EMBL/GenBank/DDBJ whole genome shotgun (WGS) entry which is preliminary data.</text>
</comment>
<keyword evidence="7" id="KW-0408">Iron</keyword>
<dbReference type="PRINTS" id="PR00075">
    <property type="entry name" value="FACDDSATRASE"/>
</dbReference>
<dbReference type="PANTHER" id="PTHR11351">
    <property type="entry name" value="ACYL-COA DESATURASE"/>
    <property type="match status" value="1"/>
</dbReference>
<dbReference type="Pfam" id="PF00487">
    <property type="entry name" value="FA_desaturase"/>
    <property type="match status" value="1"/>
</dbReference>
<feature type="domain" description="Fatty acid desaturase" evidence="11">
    <location>
        <begin position="52"/>
        <end position="271"/>
    </location>
</feature>
<evidence type="ECO:0000256" key="2">
    <source>
        <dbReference type="ARBA" id="ARBA00008749"/>
    </source>
</evidence>
<dbReference type="EMBL" id="JBHTMB010000144">
    <property type="protein sequence ID" value="MFD1235122.1"/>
    <property type="molecule type" value="Genomic_DNA"/>
</dbReference>
<comment type="subcellular location">
    <subcellularLocation>
        <location evidence="1">Membrane</location>
        <topology evidence="1">Multi-pass membrane protein</topology>
    </subcellularLocation>
</comment>
<evidence type="ECO:0000259" key="11">
    <source>
        <dbReference type="Pfam" id="PF00487"/>
    </source>
</evidence>
<keyword evidence="9 10" id="KW-0472">Membrane</keyword>
<protein>
    <submittedName>
        <fullName evidence="12">Fatty acid desaturase</fullName>
        <ecNumber evidence="12">1.14.19.-</ecNumber>
    </submittedName>
</protein>
<comment type="similarity">
    <text evidence="2">Belongs to the fatty acid desaturase type 2 family.</text>
</comment>
<dbReference type="InterPro" id="IPR005804">
    <property type="entry name" value="FA_desaturase_dom"/>
</dbReference>
<evidence type="ECO:0000256" key="1">
    <source>
        <dbReference type="ARBA" id="ARBA00004141"/>
    </source>
</evidence>
<keyword evidence="3 10" id="KW-0812">Transmembrane</keyword>
<keyword evidence="4" id="KW-0276">Fatty acid metabolism</keyword>
<keyword evidence="8" id="KW-0443">Lipid metabolism</keyword>
<dbReference type="InterPro" id="IPR029058">
    <property type="entry name" value="AB_hydrolase_fold"/>
</dbReference>
<evidence type="ECO:0000256" key="6">
    <source>
        <dbReference type="ARBA" id="ARBA00023002"/>
    </source>
</evidence>
<dbReference type="Proteomes" id="UP001597182">
    <property type="component" value="Unassembled WGS sequence"/>
</dbReference>
<sequence>MPTTDRTDEPVAKPLLAGRRPAGQAALVYGFTLLPMLALVAAVPLAWGWGLSWLDVGLAVGFYFLSGLGVTAGFHRLFTHRSFKARRGLRSGLAVAGSLAMQGDVITWVADHRRHHAFTDKAGDPHSPWLYGTTSAALAKGFFHSHLGWLFARDRTNAERFAPDLLADPDVARISRLFPLWTVISLLAPALIGGFATLSWWGALTAFFWAGLVRVAVLHHVTWSINSICHMIGDRPWDAPGRATNVWPLAILSMGESWHNLHHADPTCARHGIGRGQNVWRFVLDDLAARCAVVLFDHVGAGRSDLSDVLGLCRALDRGPVVLVGQSVSASIGVLAAVRARSCSPVWSS</sequence>
<dbReference type="EC" id="1.14.19.-" evidence="12"/>
<evidence type="ECO:0000256" key="7">
    <source>
        <dbReference type="ARBA" id="ARBA00023004"/>
    </source>
</evidence>
<evidence type="ECO:0000256" key="9">
    <source>
        <dbReference type="ARBA" id="ARBA00023136"/>
    </source>
</evidence>
<feature type="transmembrane region" description="Helical" evidence="10">
    <location>
        <begin position="180"/>
        <end position="201"/>
    </location>
</feature>
<evidence type="ECO:0000256" key="3">
    <source>
        <dbReference type="ARBA" id="ARBA00022692"/>
    </source>
</evidence>
<dbReference type="SUPFAM" id="SSF53474">
    <property type="entry name" value="alpha/beta-Hydrolases"/>
    <property type="match status" value="1"/>
</dbReference>
<dbReference type="InterPro" id="IPR015876">
    <property type="entry name" value="Acyl-CoA_DS"/>
</dbReference>
<keyword evidence="5 10" id="KW-1133">Transmembrane helix</keyword>
<feature type="transmembrane region" description="Helical" evidence="10">
    <location>
        <begin position="26"/>
        <end position="50"/>
    </location>
</feature>
<dbReference type="CDD" id="cd03505">
    <property type="entry name" value="Delta9-FADS-like"/>
    <property type="match status" value="1"/>
</dbReference>
<evidence type="ECO:0000256" key="8">
    <source>
        <dbReference type="ARBA" id="ARBA00023098"/>
    </source>
</evidence>